<accession>A0A2P2K6K6</accession>
<evidence type="ECO:0000313" key="1">
    <source>
        <dbReference type="EMBL" id="MBX01351.1"/>
    </source>
</evidence>
<organism evidence="1">
    <name type="scientific">Rhizophora mucronata</name>
    <name type="common">Asiatic mangrove</name>
    <dbReference type="NCBI Taxonomy" id="61149"/>
    <lineage>
        <taxon>Eukaryota</taxon>
        <taxon>Viridiplantae</taxon>
        <taxon>Streptophyta</taxon>
        <taxon>Embryophyta</taxon>
        <taxon>Tracheophyta</taxon>
        <taxon>Spermatophyta</taxon>
        <taxon>Magnoliopsida</taxon>
        <taxon>eudicotyledons</taxon>
        <taxon>Gunneridae</taxon>
        <taxon>Pentapetalae</taxon>
        <taxon>rosids</taxon>
        <taxon>fabids</taxon>
        <taxon>Malpighiales</taxon>
        <taxon>Rhizophoraceae</taxon>
        <taxon>Rhizophora</taxon>
    </lineage>
</organism>
<sequence>MGNWKFYWNFSHEQHKQSKNSTKTTQKPTVKSTTEMVELTTNCSALSFNHISTQITQPTLNQGVVSVG</sequence>
<proteinExistence type="predicted"/>
<reference evidence="1" key="1">
    <citation type="submission" date="2018-02" db="EMBL/GenBank/DDBJ databases">
        <title>Rhizophora mucronata_Transcriptome.</title>
        <authorList>
            <person name="Meera S.P."/>
            <person name="Sreeshan A."/>
            <person name="Augustine A."/>
        </authorList>
    </citation>
    <scope>NUCLEOTIDE SEQUENCE</scope>
    <source>
        <tissue evidence="1">Leaf</tissue>
    </source>
</reference>
<protein>
    <submittedName>
        <fullName evidence="1">Uncharacterized protein</fullName>
    </submittedName>
</protein>
<name>A0A2P2K6K6_RHIMU</name>
<dbReference type="AlphaFoldDB" id="A0A2P2K6K6"/>
<dbReference type="EMBL" id="GGEC01020867">
    <property type="protein sequence ID" value="MBX01351.1"/>
    <property type="molecule type" value="Transcribed_RNA"/>
</dbReference>